<evidence type="ECO:0000313" key="8">
    <source>
        <dbReference type="Proteomes" id="UP000654345"/>
    </source>
</evidence>
<dbReference type="RefSeq" id="WP_201369911.1">
    <property type="nucleotide sequence ID" value="NZ_BNJG01000001.1"/>
</dbReference>
<dbReference type="Gene3D" id="1.20.1340.10">
    <property type="entry name" value="dopa decarboxylase, N-terminal domain"/>
    <property type="match status" value="1"/>
</dbReference>
<evidence type="ECO:0000256" key="2">
    <source>
        <dbReference type="ARBA" id="ARBA00009533"/>
    </source>
</evidence>
<keyword evidence="3" id="KW-0210">Decarboxylase</keyword>
<dbReference type="Gene3D" id="3.90.1150.10">
    <property type="entry name" value="Aspartate Aminotransferase, domain 1"/>
    <property type="match status" value="1"/>
</dbReference>
<name>A0ABQ3UK58_9CHLR</name>
<keyword evidence="5 6" id="KW-0456">Lyase</keyword>
<dbReference type="InterPro" id="IPR021115">
    <property type="entry name" value="Pyridoxal-P_BS"/>
</dbReference>
<dbReference type="InterPro" id="IPR002129">
    <property type="entry name" value="PyrdxlP-dep_de-COase"/>
</dbReference>
<sequence length="524" mass="59087">MHIPLEAGPTPQPREGDMDAEALRHYGHQVVDWIANYIQSVHTRPVLAQVKPGDIQDMLPSHPPSQGEEMDQILADVERIIVPGLTQWNSGRFMGYFGVTSAGPGILANMLEGAFNVSRMLWKTAPAATELEQVTLDWLRQMLGLPAPLFGMIHHNSAITNVLAAAREFVPGLHIRQQGLAGRKEMPRLRFYASEEAHSSLEKAAILLGLGLESLRKIETDDAYRINVEALDQAIREDLREGWWPFAVVATVGTTSTTSVDPVESIADLCERYGLWLHVDAAYAGVAALMPEKRWVLRGCERADSLSINPHKWLFTPFHCSVLYTRRPQALRATFSLTPDYLQNTESRSGQAINLMDYDTSLPHGFPALKLWMTLRYFGYDGLVANIAEHCRLARLFADWVEASSDWELLFPTHLSVVCFRAHPWTIQNEERLDHLNERVLNRVNASGRCFLSATRLKGRYTLRLAIGNLRTHEEEVHLAWNELHTALRQELGATPTLWHTLRQGRLRLLSFSDVPAKPNNLLP</sequence>
<dbReference type="Gene3D" id="3.40.640.10">
    <property type="entry name" value="Type I PLP-dependent aspartate aminotransferase-like (Major domain)"/>
    <property type="match status" value="1"/>
</dbReference>
<dbReference type="InterPro" id="IPR010977">
    <property type="entry name" value="Aromatic_deC"/>
</dbReference>
<dbReference type="PANTHER" id="PTHR11999:SF70">
    <property type="entry name" value="MIP05841P"/>
    <property type="match status" value="1"/>
</dbReference>
<dbReference type="PANTHER" id="PTHR11999">
    <property type="entry name" value="GROUP II PYRIDOXAL-5-PHOSPHATE DECARBOXYLASE"/>
    <property type="match status" value="1"/>
</dbReference>
<dbReference type="PRINTS" id="PR00800">
    <property type="entry name" value="YHDCRBOXLASE"/>
</dbReference>
<evidence type="ECO:0000313" key="7">
    <source>
        <dbReference type="EMBL" id="GHO53063.1"/>
    </source>
</evidence>
<dbReference type="SUPFAM" id="SSF53383">
    <property type="entry name" value="PLP-dependent transferases"/>
    <property type="match status" value="1"/>
</dbReference>
<dbReference type="PROSITE" id="PS00392">
    <property type="entry name" value="DDC_GAD_HDC_YDC"/>
    <property type="match status" value="1"/>
</dbReference>
<evidence type="ECO:0000256" key="5">
    <source>
        <dbReference type="ARBA" id="ARBA00023239"/>
    </source>
</evidence>
<dbReference type="Proteomes" id="UP000654345">
    <property type="component" value="Unassembled WGS sequence"/>
</dbReference>
<keyword evidence="8" id="KW-1185">Reference proteome</keyword>
<dbReference type="InterPro" id="IPR015422">
    <property type="entry name" value="PyrdxlP-dep_Trfase_small"/>
</dbReference>
<dbReference type="EMBL" id="BNJG01000001">
    <property type="protein sequence ID" value="GHO53063.1"/>
    <property type="molecule type" value="Genomic_DNA"/>
</dbReference>
<organism evidence="7 8">
    <name type="scientific">Ktedonobacter robiniae</name>
    <dbReference type="NCBI Taxonomy" id="2778365"/>
    <lineage>
        <taxon>Bacteria</taxon>
        <taxon>Bacillati</taxon>
        <taxon>Chloroflexota</taxon>
        <taxon>Ktedonobacteria</taxon>
        <taxon>Ktedonobacterales</taxon>
        <taxon>Ktedonobacteraceae</taxon>
        <taxon>Ktedonobacter</taxon>
    </lineage>
</organism>
<protein>
    <submittedName>
        <fullName evidence="7">Aromatic-L-amino-acid decarboxylase</fullName>
    </submittedName>
</protein>
<comment type="similarity">
    <text evidence="2 6">Belongs to the group II decarboxylase family.</text>
</comment>
<dbReference type="Pfam" id="PF00282">
    <property type="entry name" value="Pyridoxal_deC"/>
    <property type="match status" value="1"/>
</dbReference>
<dbReference type="InterPro" id="IPR015421">
    <property type="entry name" value="PyrdxlP-dep_Trfase_major"/>
</dbReference>
<reference evidence="7 8" key="1">
    <citation type="journal article" date="2021" name="Int. J. Syst. Evol. Microbiol.">
        <title>Reticulibacter mediterranei gen. nov., sp. nov., within the new family Reticulibacteraceae fam. nov., and Ktedonospora formicarum gen. nov., sp. nov., Ktedonobacter robiniae sp. nov., Dictyobacter formicarum sp. nov. and Dictyobacter arantiisoli sp. nov., belonging to the class Ktedonobacteria.</title>
        <authorList>
            <person name="Yabe S."/>
            <person name="Zheng Y."/>
            <person name="Wang C.M."/>
            <person name="Sakai Y."/>
            <person name="Abe K."/>
            <person name="Yokota A."/>
            <person name="Donadio S."/>
            <person name="Cavaletti L."/>
            <person name="Monciardini P."/>
        </authorList>
    </citation>
    <scope>NUCLEOTIDE SEQUENCE [LARGE SCALE GENOMIC DNA]</scope>
    <source>
        <strain evidence="7 8">SOSP1-30</strain>
    </source>
</reference>
<evidence type="ECO:0000256" key="3">
    <source>
        <dbReference type="ARBA" id="ARBA00022793"/>
    </source>
</evidence>
<proteinExistence type="inferred from homology"/>
<comment type="cofactor">
    <cofactor evidence="1 6">
        <name>pyridoxal 5'-phosphate</name>
        <dbReference type="ChEBI" id="CHEBI:597326"/>
    </cofactor>
</comment>
<keyword evidence="4 6" id="KW-0663">Pyridoxal phosphate</keyword>
<accession>A0ABQ3UK58</accession>
<evidence type="ECO:0000256" key="6">
    <source>
        <dbReference type="RuleBase" id="RU000382"/>
    </source>
</evidence>
<dbReference type="InterPro" id="IPR015424">
    <property type="entry name" value="PyrdxlP-dep_Trfase"/>
</dbReference>
<evidence type="ECO:0000256" key="4">
    <source>
        <dbReference type="ARBA" id="ARBA00022898"/>
    </source>
</evidence>
<gene>
    <name evidence="7" type="ORF">KSB_15380</name>
</gene>
<evidence type="ECO:0000256" key="1">
    <source>
        <dbReference type="ARBA" id="ARBA00001933"/>
    </source>
</evidence>
<comment type="caution">
    <text evidence="7">The sequence shown here is derived from an EMBL/GenBank/DDBJ whole genome shotgun (WGS) entry which is preliminary data.</text>
</comment>